<dbReference type="EMBL" id="FJ822135">
    <property type="protein sequence ID" value="ACO37028.1"/>
    <property type="molecule type" value="Genomic_DNA"/>
</dbReference>
<dbReference type="GO" id="GO:0006508">
    <property type="term" value="P:proteolysis"/>
    <property type="evidence" value="ECO:0007669"/>
    <property type="project" value="UniProtKB-KW"/>
</dbReference>
<dbReference type="GeneID" id="7750962"/>
<evidence type="ECO:0000256" key="5">
    <source>
        <dbReference type="ARBA" id="ARBA00023045"/>
    </source>
</evidence>
<dbReference type="KEGG" id="vg:7750962"/>
<evidence type="ECO:0000313" key="8">
    <source>
        <dbReference type="Proteomes" id="UP000001878"/>
    </source>
</evidence>
<dbReference type="Proteomes" id="UP000001878">
    <property type="component" value="Segment"/>
</dbReference>
<evidence type="ECO:0000259" key="6">
    <source>
        <dbReference type="Pfam" id="PF04586"/>
    </source>
</evidence>
<sequence length="256" mass="28389">MNRDIDILSVFVPLVAEKSDKGKSKDWYISGLASTPDKDFQNEVIIPDAIDYKSYFMNNGWITYEHGHNVEDIIGEPEDAYIDDDGFHVKAKLYKESPRAKQVWSLQNILSKESSKNRSLGFSIEGPILKRDPLHPNVITKIQIKNITVTSHPANSHATWEIATKSLDDASMIGYDIDPDTEQGLSALRKESVASAIAMLTYTMGKDNSDDILCKAQDELDSTGLSSKNTNALILQLGRGLSHDDAIKCIESIEGD</sequence>
<keyword evidence="4" id="KW-0118">Viral capsid assembly</keyword>
<keyword evidence="2 7" id="KW-0645">Protease</keyword>
<evidence type="ECO:0000256" key="1">
    <source>
        <dbReference type="ARBA" id="ARBA00022612"/>
    </source>
</evidence>
<keyword evidence="8" id="KW-1185">Reference proteome</keyword>
<keyword evidence="3" id="KW-0378">Hydrolase</keyword>
<keyword evidence="5" id="KW-1273">Viral capsid maturation</keyword>
<dbReference type="OrthoDB" id="6085at10239"/>
<evidence type="ECO:0000256" key="2">
    <source>
        <dbReference type="ARBA" id="ARBA00022670"/>
    </source>
</evidence>
<evidence type="ECO:0000313" key="7">
    <source>
        <dbReference type="EMBL" id="ACO37028.1"/>
    </source>
</evidence>
<dbReference type="RefSeq" id="YP_002790786.1">
    <property type="nucleotide sequence ID" value="NC_012530.1"/>
</dbReference>
<accession>C1KFL7</accession>
<dbReference type="InterPro" id="IPR054613">
    <property type="entry name" value="Peptidase_S78_dom"/>
</dbReference>
<dbReference type="GO" id="GO:0046797">
    <property type="term" value="P:viral procapsid maturation"/>
    <property type="evidence" value="ECO:0007669"/>
    <property type="project" value="UniProtKB-KW"/>
</dbReference>
<keyword evidence="1" id="KW-1188">Viral release from host cell</keyword>
<proteinExistence type="predicted"/>
<reference evidence="7 8" key="1">
    <citation type="journal article" date="2009" name="Gene">
        <title>Genome of a virulent bacteriophage Lb338-1 that lyses the probiotic Lactobacillus paracasei cheese strain.</title>
        <authorList>
            <person name="Alemayehu D."/>
            <person name="Ross R.P."/>
            <person name="O'Sullivan O."/>
            <person name="Coffey A."/>
            <person name="Stanton C."/>
            <person name="Fitzgerald G.F."/>
            <person name="McAuliffe O."/>
        </authorList>
    </citation>
    <scope>NUCLEOTIDE SEQUENCE [LARGE SCALE GENOMIC DNA]</scope>
    <source>
        <strain evidence="7">Lb338-1</strain>
    </source>
</reference>
<gene>
    <name evidence="7" type="ORF">lb338_phage_107</name>
</gene>
<organism evidence="7 8">
    <name type="scientific">Lactobacillus phage Lb338-1</name>
    <dbReference type="NCBI Taxonomy" id="2892342"/>
    <lineage>
        <taxon>Viruses</taxon>
        <taxon>Duplodnaviria</taxon>
        <taxon>Heunggongvirae</taxon>
        <taxon>Uroviricota</taxon>
        <taxon>Caudoviricetes</taxon>
        <taxon>Herelleviridae</taxon>
        <taxon>Mooreparkvirus</taxon>
        <taxon>Mooreparkvirus Lb3381</taxon>
    </lineage>
</organism>
<name>C1KFL7_9CAUD</name>
<evidence type="ECO:0000256" key="4">
    <source>
        <dbReference type="ARBA" id="ARBA00022950"/>
    </source>
</evidence>
<evidence type="ECO:0000256" key="3">
    <source>
        <dbReference type="ARBA" id="ARBA00022801"/>
    </source>
</evidence>
<protein>
    <submittedName>
        <fullName evidence="7">Putative prohead protease</fullName>
    </submittedName>
</protein>
<dbReference type="Pfam" id="PF04586">
    <property type="entry name" value="Peptidase_S78"/>
    <property type="match status" value="1"/>
</dbReference>
<dbReference type="GO" id="GO:0008233">
    <property type="term" value="F:peptidase activity"/>
    <property type="evidence" value="ECO:0007669"/>
    <property type="project" value="UniProtKB-KW"/>
</dbReference>
<feature type="domain" description="Prohead serine protease" evidence="6">
    <location>
        <begin position="26"/>
        <end position="169"/>
    </location>
</feature>